<evidence type="ECO:0000256" key="3">
    <source>
        <dbReference type="ARBA" id="ARBA00022692"/>
    </source>
</evidence>
<dbReference type="WBParaSite" id="TCNE_0001769901-mRNA-1">
    <property type="protein sequence ID" value="TCNE_0001769901-mRNA-1"/>
    <property type="gene ID" value="TCNE_0001769901"/>
</dbReference>
<dbReference type="EMBL" id="UYWY01024699">
    <property type="protein sequence ID" value="VDM49019.1"/>
    <property type="molecule type" value="Genomic_DNA"/>
</dbReference>
<evidence type="ECO:0000313" key="9">
    <source>
        <dbReference type="WBParaSite" id="TCNE_0001769901-mRNA-1"/>
    </source>
</evidence>
<dbReference type="InterPro" id="IPR045214">
    <property type="entry name" value="Surf1/Surf4"/>
</dbReference>
<keyword evidence="6" id="KW-0496">Mitochondrion</keyword>
<keyword evidence="8" id="KW-1185">Reference proteome</keyword>
<dbReference type="GO" id="GO:0033617">
    <property type="term" value="P:mitochondrial respiratory chain complex IV assembly"/>
    <property type="evidence" value="ECO:0007669"/>
    <property type="project" value="TreeGrafter"/>
</dbReference>
<evidence type="ECO:0000256" key="5">
    <source>
        <dbReference type="ARBA" id="ARBA00023136"/>
    </source>
</evidence>
<comment type="function">
    <text evidence="6">Probably involved in the biogenesis of the COX complex.</text>
</comment>
<sequence>MLKALPATAFALGCWQVQRLRWKLGLIDQLKSQLNIDAIPFPDDKQCEFFRNKFSGFKEKSGGLVASSSVSSHGAHVITPFKLAKSGRIIMINRGWVPPEKISPKCRKDAQIKGEVTLDAIVRHSEKRPQFVSNNIPAQGIWYYKDFEAMAERYGTEPIYLEATYESTLPGGPIGGQTNISLRNEHFNYLITW</sequence>
<dbReference type="GO" id="GO:0005743">
    <property type="term" value="C:mitochondrial inner membrane"/>
    <property type="evidence" value="ECO:0007669"/>
    <property type="project" value="UniProtKB-SubCell"/>
</dbReference>
<comment type="subcellular location">
    <subcellularLocation>
        <location evidence="1">Membrane</location>
    </subcellularLocation>
    <subcellularLocation>
        <location evidence="6">Mitochondrion inner membrane</location>
        <topology evidence="6">Multi-pass membrane protein</topology>
    </subcellularLocation>
</comment>
<keyword evidence="5" id="KW-0472">Membrane</keyword>
<proteinExistence type="inferred from homology"/>
<evidence type="ECO:0000256" key="6">
    <source>
        <dbReference type="RuleBase" id="RU363076"/>
    </source>
</evidence>
<comment type="similarity">
    <text evidence="2 6">Belongs to the SURF1 family.</text>
</comment>
<dbReference type="AlphaFoldDB" id="A0A183VAC8"/>
<evidence type="ECO:0000256" key="1">
    <source>
        <dbReference type="ARBA" id="ARBA00004370"/>
    </source>
</evidence>
<organism evidence="8 9">
    <name type="scientific">Toxocara canis</name>
    <name type="common">Canine roundworm</name>
    <dbReference type="NCBI Taxonomy" id="6265"/>
    <lineage>
        <taxon>Eukaryota</taxon>
        <taxon>Metazoa</taxon>
        <taxon>Ecdysozoa</taxon>
        <taxon>Nematoda</taxon>
        <taxon>Chromadorea</taxon>
        <taxon>Rhabditida</taxon>
        <taxon>Spirurina</taxon>
        <taxon>Ascaridomorpha</taxon>
        <taxon>Ascaridoidea</taxon>
        <taxon>Toxocaridae</taxon>
        <taxon>Toxocara</taxon>
    </lineage>
</organism>
<accession>A0A183VAC8</accession>
<evidence type="ECO:0000313" key="7">
    <source>
        <dbReference type="EMBL" id="VDM49019.1"/>
    </source>
</evidence>
<dbReference type="PROSITE" id="PS50895">
    <property type="entry name" value="SURF1"/>
    <property type="match status" value="1"/>
</dbReference>
<dbReference type="PANTHER" id="PTHR23427:SF2">
    <property type="entry name" value="SURFEIT LOCUS PROTEIN 1"/>
    <property type="match status" value="1"/>
</dbReference>
<dbReference type="InterPro" id="IPR002994">
    <property type="entry name" value="Surf1/Shy1"/>
</dbReference>
<evidence type="ECO:0000256" key="4">
    <source>
        <dbReference type="ARBA" id="ARBA00022989"/>
    </source>
</evidence>
<keyword evidence="6" id="KW-0999">Mitochondrion inner membrane</keyword>
<dbReference type="PANTHER" id="PTHR23427">
    <property type="entry name" value="SURFEIT LOCUS PROTEIN"/>
    <property type="match status" value="1"/>
</dbReference>
<protein>
    <recommendedName>
        <fullName evidence="6">SURF1-like protein</fullName>
    </recommendedName>
</protein>
<dbReference type="Pfam" id="PF02104">
    <property type="entry name" value="SURF1"/>
    <property type="match status" value="1"/>
</dbReference>
<dbReference type="CDD" id="cd06662">
    <property type="entry name" value="SURF1"/>
    <property type="match status" value="1"/>
</dbReference>
<evidence type="ECO:0000256" key="2">
    <source>
        <dbReference type="ARBA" id="ARBA00007165"/>
    </source>
</evidence>
<dbReference type="Proteomes" id="UP000050794">
    <property type="component" value="Unassembled WGS sequence"/>
</dbReference>
<evidence type="ECO:0000313" key="8">
    <source>
        <dbReference type="Proteomes" id="UP000050794"/>
    </source>
</evidence>
<reference evidence="9" key="1">
    <citation type="submission" date="2016-06" db="UniProtKB">
        <authorList>
            <consortium name="WormBaseParasite"/>
        </authorList>
    </citation>
    <scope>IDENTIFICATION</scope>
</reference>
<name>A0A183VAC8_TOXCA</name>
<gene>
    <name evidence="7" type="ORF">TCNE_LOCUS17698</name>
</gene>
<reference evidence="7 8" key="2">
    <citation type="submission" date="2018-11" db="EMBL/GenBank/DDBJ databases">
        <authorList>
            <consortium name="Pathogen Informatics"/>
        </authorList>
    </citation>
    <scope>NUCLEOTIDE SEQUENCE [LARGE SCALE GENOMIC DNA]</scope>
</reference>
<keyword evidence="4" id="KW-1133">Transmembrane helix</keyword>
<keyword evidence="3" id="KW-0812">Transmembrane</keyword>